<sequence>MMWSLLQRYSLKLTFALTLLIGIQFPHFLDQYETRLDAHYLESNTQLSHYQKLADLLFAGDLAALVEKHKNSEIALFKAETEIIETLIKRNTFLSNQKINLQGPLSQRFAFLITQINEPLFIETQNNYQANIVLNKQAIIVGLSVATVTTILLEILLMLLPLLFRKWITKQQQKSIN</sequence>
<dbReference type="Pfam" id="PF11157">
    <property type="entry name" value="DUF2937"/>
    <property type="match status" value="1"/>
</dbReference>
<dbReference type="Proteomes" id="UP001157353">
    <property type="component" value="Unassembled WGS sequence"/>
</dbReference>
<organism evidence="2 3">
    <name type="scientific">Psychromonas marina</name>
    <dbReference type="NCBI Taxonomy" id="88364"/>
    <lineage>
        <taxon>Bacteria</taxon>
        <taxon>Pseudomonadati</taxon>
        <taxon>Pseudomonadota</taxon>
        <taxon>Gammaproteobacteria</taxon>
        <taxon>Alteromonadales</taxon>
        <taxon>Psychromonadaceae</taxon>
        <taxon>Psychromonas</taxon>
    </lineage>
</organism>
<keyword evidence="1" id="KW-1133">Transmembrane helix</keyword>
<keyword evidence="1" id="KW-0812">Transmembrane</keyword>
<evidence type="ECO:0008006" key="4">
    <source>
        <dbReference type="Google" id="ProtNLM"/>
    </source>
</evidence>
<protein>
    <recommendedName>
        <fullName evidence="4">DUF2937 family protein</fullName>
    </recommendedName>
</protein>
<keyword evidence="3" id="KW-1185">Reference proteome</keyword>
<proteinExistence type="predicted"/>
<accession>A0ABQ6DVL3</accession>
<dbReference type="RefSeq" id="WP_284202271.1">
    <property type="nucleotide sequence ID" value="NZ_BSPQ01000001.1"/>
</dbReference>
<comment type="caution">
    <text evidence="2">The sequence shown here is derived from an EMBL/GenBank/DDBJ whole genome shotgun (WGS) entry which is preliminary data.</text>
</comment>
<evidence type="ECO:0000313" key="2">
    <source>
        <dbReference type="EMBL" id="GLS89156.1"/>
    </source>
</evidence>
<evidence type="ECO:0000256" key="1">
    <source>
        <dbReference type="SAM" id="Phobius"/>
    </source>
</evidence>
<dbReference type="EMBL" id="BSPQ01000001">
    <property type="protein sequence ID" value="GLS89156.1"/>
    <property type="molecule type" value="Genomic_DNA"/>
</dbReference>
<keyword evidence="1" id="KW-0472">Membrane</keyword>
<dbReference type="InterPro" id="IPR022584">
    <property type="entry name" value="DUF2937"/>
</dbReference>
<evidence type="ECO:0000313" key="3">
    <source>
        <dbReference type="Proteomes" id="UP001157353"/>
    </source>
</evidence>
<name>A0ABQ6DVL3_9GAMM</name>
<gene>
    <name evidence="2" type="ORF">GCM10007916_02230</name>
</gene>
<reference evidence="3" key="1">
    <citation type="journal article" date="2019" name="Int. J. Syst. Evol. Microbiol.">
        <title>The Global Catalogue of Microorganisms (GCM) 10K type strain sequencing project: providing services to taxonomists for standard genome sequencing and annotation.</title>
        <authorList>
            <consortium name="The Broad Institute Genomics Platform"/>
            <consortium name="The Broad Institute Genome Sequencing Center for Infectious Disease"/>
            <person name="Wu L."/>
            <person name="Ma J."/>
        </authorList>
    </citation>
    <scope>NUCLEOTIDE SEQUENCE [LARGE SCALE GENOMIC DNA]</scope>
    <source>
        <strain evidence="3">NBRC 103166</strain>
    </source>
</reference>
<feature type="transmembrane region" description="Helical" evidence="1">
    <location>
        <begin position="139"/>
        <end position="164"/>
    </location>
</feature>